<name>A0AAE0XRM7_9GAST</name>
<sequence length="231" mass="25101">MVLLGIRSSWRVDPGCSPAELVYGSTLRIPGEFLQPHDARTVEPDVPFLRHLQQTMRSFQPPTPQFHGQPSVYVPANLAPAKFVYVRKDSHKHPLQRPYDGPYLVLNKSDKFFIVDIKGRPKTISIDRLKAAFVTQLTTASDTDRPPEPPSAKPQANSPPQPVLPTSSPSMDNLVTKTRSGRWNWWISNSLDGTGGSAVYSLDGADGSVAIEIGTGGSVTRVDGTGGSVTL</sequence>
<reference evidence="2" key="1">
    <citation type="journal article" date="2023" name="G3 (Bethesda)">
        <title>A reference genome for the long-term kleptoplast-retaining sea slug Elysia crispata morphotype clarki.</title>
        <authorList>
            <person name="Eastman K.E."/>
            <person name="Pendleton A.L."/>
            <person name="Shaikh M.A."/>
            <person name="Suttiyut T."/>
            <person name="Ogas R."/>
            <person name="Tomko P."/>
            <person name="Gavelis G."/>
            <person name="Widhalm J.R."/>
            <person name="Wisecaver J.H."/>
        </authorList>
    </citation>
    <scope>NUCLEOTIDE SEQUENCE</scope>
    <source>
        <strain evidence="2">ECLA1</strain>
    </source>
</reference>
<evidence type="ECO:0000313" key="2">
    <source>
        <dbReference type="EMBL" id="KAK3705341.1"/>
    </source>
</evidence>
<dbReference type="PANTHER" id="PTHR38681:SF1">
    <property type="entry name" value="RETROVIRUS-RELATED POL POLYPROTEIN FROM TRANSPOSON 412-LIKE PROTEIN"/>
    <property type="match status" value="1"/>
</dbReference>
<protein>
    <submittedName>
        <fullName evidence="2">Uncharacterized protein</fullName>
    </submittedName>
</protein>
<dbReference type="Proteomes" id="UP001283361">
    <property type="component" value="Unassembled WGS sequence"/>
</dbReference>
<dbReference type="EMBL" id="JAWDGP010007772">
    <property type="protein sequence ID" value="KAK3705341.1"/>
    <property type="molecule type" value="Genomic_DNA"/>
</dbReference>
<accession>A0AAE0XRM7</accession>
<proteinExistence type="predicted"/>
<feature type="compositionally biased region" description="Polar residues" evidence="1">
    <location>
        <begin position="164"/>
        <end position="174"/>
    </location>
</feature>
<evidence type="ECO:0000313" key="3">
    <source>
        <dbReference type="Proteomes" id="UP001283361"/>
    </source>
</evidence>
<keyword evidence="3" id="KW-1185">Reference proteome</keyword>
<organism evidence="2 3">
    <name type="scientific">Elysia crispata</name>
    <name type="common">lettuce slug</name>
    <dbReference type="NCBI Taxonomy" id="231223"/>
    <lineage>
        <taxon>Eukaryota</taxon>
        <taxon>Metazoa</taxon>
        <taxon>Spiralia</taxon>
        <taxon>Lophotrochozoa</taxon>
        <taxon>Mollusca</taxon>
        <taxon>Gastropoda</taxon>
        <taxon>Heterobranchia</taxon>
        <taxon>Euthyneura</taxon>
        <taxon>Panpulmonata</taxon>
        <taxon>Sacoglossa</taxon>
        <taxon>Placobranchoidea</taxon>
        <taxon>Plakobranchidae</taxon>
        <taxon>Elysia</taxon>
    </lineage>
</organism>
<comment type="caution">
    <text evidence="2">The sequence shown here is derived from an EMBL/GenBank/DDBJ whole genome shotgun (WGS) entry which is preliminary data.</text>
</comment>
<dbReference type="PANTHER" id="PTHR38681">
    <property type="entry name" value="RETROVIRUS-RELATED POL POLYPROTEIN FROM TRANSPOSON 412-LIKE PROTEIN-RELATED"/>
    <property type="match status" value="1"/>
</dbReference>
<feature type="compositionally biased region" description="Pro residues" evidence="1">
    <location>
        <begin position="148"/>
        <end position="163"/>
    </location>
</feature>
<evidence type="ECO:0000256" key="1">
    <source>
        <dbReference type="SAM" id="MobiDB-lite"/>
    </source>
</evidence>
<dbReference type="AlphaFoldDB" id="A0AAE0XRM7"/>
<feature type="region of interest" description="Disordered" evidence="1">
    <location>
        <begin position="138"/>
        <end position="174"/>
    </location>
</feature>
<gene>
    <name evidence="2" type="ORF">RRG08_033307</name>
</gene>